<evidence type="ECO:0000313" key="1">
    <source>
        <dbReference type="EMBL" id="MEC4263882.1"/>
    </source>
</evidence>
<dbReference type="Proteomes" id="UP001355298">
    <property type="component" value="Unassembled WGS sequence"/>
</dbReference>
<sequence length="77" mass="9107">MATLDLRQSVLEYVKKADHRFLRLVKAMADNYNDDNDERIGLEQYNKELNESIAQIEKGELYSHKEVGEHIKKWAEK</sequence>
<dbReference type="EMBL" id="JAYMGW010000001">
    <property type="protein sequence ID" value="MEC4263882.1"/>
    <property type="molecule type" value="Genomic_DNA"/>
</dbReference>
<accession>A0ABU6ILA8</accession>
<proteinExistence type="predicted"/>
<name>A0ABU6ILA8_9FLAO</name>
<organism evidence="1 2">
    <name type="scientific">Flagellimonas halotolerans</name>
    <dbReference type="NCBI Taxonomy" id="3112164"/>
    <lineage>
        <taxon>Bacteria</taxon>
        <taxon>Pseudomonadati</taxon>
        <taxon>Bacteroidota</taxon>
        <taxon>Flavobacteriia</taxon>
        <taxon>Flavobacteriales</taxon>
        <taxon>Flavobacteriaceae</taxon>
        <taxon>Flagellimonas</taxon>
    </lineage>
</organism>
<comment type="caution">
    <text evidence="1">The sequence shown here is derived from an EMBL/GenBank/DDBJ whole genome shotgun (WGS) entry which is preliminary data.</text>
</comment>
<evidence type="ECO:0000313" key="2">
    <source>
        <dbReference type="Proteomes" id="UP001355298"/>
    </source>
</evidence>
<protein>
    <submittedName>
        <fullName evidence="1">Uncharacterized protein</fullName>
    </submittedName>
</protein>
<keyword evidence="2" id="KW-1185">Reference proteome</keyword>
<reference evidence="1 2" key="1">
    <citation type="submission" date="2024-01" db="EMBL/GenBank/DDBJ databases">
        <title>The strains designed SYSU M86414 and SYSU M84420 isolated from the marine sediment in San Sha City (Hainan Province, China).</title>
        <authorList>
            <person name="Guo D."/>
        </authorList>
    </citation>
    <scope>NUCLEOTIDE SEQUENCE [LARGE SCALE GENOMIC DNA]</scope>
    <source>
        <strain evidence="1 2">SYSU M84420</strain>
    </source>
</reference>
<gene>
    <name evidence="1" type="ORF">VOP03_00865</name>
</gene>
<dbReference type="RefSeq" id="WP_326276691.1">
    <property type="nucleotide sequence ID" value="NZ_JAYKYV010000001.1"/>
</dbReference>